<accession>A0A4R7HZB7</accession>
<dbReference type="EMBL" id="SOAU01000001">
    <property type="protein sequence ID" value="TDT15503.1"/>
    <property type="molecule type" value="Genomic_DNA"/>
</dbReference>
<protein>
    <submittedName>
        <fullName evidence="10">Thiamine transport system ATP-binding protein</fullName>
    </submittedName>
</protein>
<gene>
    <name evidence="10" type="ORF">BDK89_1074</name>
</gene>
<dbReference type="PANTHER" id="PTHR42781">
    <property type="entry name" value="SPERMIDINE/PUTRESCINE IMPORT ATP-BINDING PROTEIN POTA"/>
    <property type="match status" value="1"/>
</dbReference>
<dbReference type="CDD" id="cd03259">
    <property type="entry name" value="ABC_Carb_Solutes_like"/>
    <property type="match status" value="1"/>
</dbReference>
<keyword evidence="1" id="KW-0813">Transport</keyword>
<evidence type="ECO:0000256" key="3">
    <source>
        <dbReference type="ARBA" id="ARBA00022496"/>
    </source>
</evidence>
<reference evidence="10 11" key="1">
    <citation type="submission" date="2019-03" db="EMBL/GenBank/DDBJ databases">
        <title>Sequencing the genomes of 1000 actinobacteria strains.</title>
        <authorList>
            <person name="Klenk H.-P."/>
        </authorList>
    </citation>
    <scope>NUCLEOTIDE SEQUENCE [LARGE SCALE GENOMIC DNA]</scope>
    <source>
        <strain evidence="10 11">DSM 18936</strain>
    </source>
</reference>
<dbReference type="InterPro" id="IPR017871">
    <property type="entry name" value="ABC_transporter-like_CS"/>
</dbReference>
<dbReference type="GO" id="GO:0016887">
    <property type="term" value="F:ATP hydrolysis activity"/>
    <property type="evidence" value="ECO:0007669"/>
    <property type="project" value="InterPro"/>
</dbReference>
<dbReference type="AlphaFoldDB" id="A0A4R7HZB7"/>
<evidence type="ECO:0000256" key="6">
    <source>
        <dbReference type="ARBA" id="ARBA00023004"/>
    </source>
</evidence>
<keyword evidence="4" id="KW-0547">Nucleotide-binding</keyword>
<keyword evidence="2" id="KW-1003">Cell membrane</keyword>
<keyword evidence="3" id="KW-0410">Iron transport</keyword>
<keyword evidence="5 10" id="KW-0067">ATP-binding</keyword>
<name>A0A4R7HZB7_9ACTN</name>
<dbReference type="InterPro" id="IPR015853">
    <property type="entry name" value="ABC_transpr_FbpC"/>
</dbReference>
<evidence type="ECO:0000259" key="9">
    <source>
        <dbReference type="PROSITE" id="PS50893"/>
    </source>
</evidence>
<dbReference type="GO" id="GO:0015408">
    <property type="term" value="F:ABC-type ferric iron transporter activity"/>
    <property type="evidence" value="ECO:0007669"/>
    <property type="project" value="InterPro"/>
</dbReference>
<evidence type="ECO:0000256" key="7">
    <source>
        <dbReference type="ARBA" id="ARBA00023065"/>
    </source>
</evidence>
<dbReference type="RefSeq" id="WP_133867945.1">
    <property type="nucleotide sequence ID" value="NZ_SOAU01000001.1"/>
</dbReference>
<dbReference type="SUPFAM" id="SSF52540">
    <property type="entry name" value="P-loop containing nucleoside triphosphate hydrolases"/>
    <property type="match status" value="1"/>
</dbReference>
<dbReference type="Pfam" id="PF00005">
    <property type="entry name" value="ABC_tran"/>
    <property type="match status" value="1"/>
</dbReference>
<evidence type="ECO:0000313" key="10">
    <source>
        <dbReference type="EMBL" id="TDT15503.1"/>
    </source>
</evidence>
<dbReference type="PROSITE" id="PS50893">
    <property type="entry name" value="ABC_TRANSPORTER_2"/>
    <property type="match status" value="1"/>
</dbReference>
<evidence type="ECO:0000313" key="11">
    <source>
        <dbReference type="Proteomes" id="UP000294558"/>
    </source>
</evidence>
<keyword evidence="7" id="KW-0406">Ion transport</keyword>
<evidence type="ECO:0000256" key="2">
    <source>
        <dbReference type="ARBA" id="ARBA00022475"/>
    </source>
</evidence>
<dbReference type="GO" id="GO:0016020">
    <property type="term" value="C:membrane"/>
    <property type="evidence" value="ECO:0007669"/>
    <property type="project" value="InterPro"/>
</dbReference>
<feature type="domain" description="ABC transporter" evidence="9">
    <location>
        <begin position="2"/>
        <end position="208"/>
    </location>
</feature>
<organism evidence="10 11">
    <name type="scientific">Ilumatobacter fluminis</name>
    <dbReference type="NCBI Taxonomy" id="467091"/>
    <lineage>
        <taxon>Bacteria</taxon>
        <taxon>Bacillati</taxon>
        <taxon>Actinomycetota</taxon>
        <taxon>Acidimicrobiia</taxon>
        <taxon>Acidimicrobiales</taxon>
        <taxon>Ilumatobacteraceae</taxon>
        <taxon>Ilumatobacter</taxon>
    </lineage>
</organism>
<evidence type="ECO:0000256" key="1">
    <source>
        <dbReference type="ARBA" id="ARBA00022448"/>
    </source>
</evidence>
<comment type="caution">
    <text evidence="10">The sequence shown here is derived from an EMBL/GenBank/DDBJ whole genome shotgun (WGS) entry which is preliminary data.</text>
</comment>
<evidence type="ECO:0000256" key="4">
    <source>
        <dbReference type="ARBA" id="ARBA00022741"/>
    </source>
</evidence>
<dbReference type="InterPro" id="IPR003593">
    <property type="entry name" value="AAA+_ATPase"/>
</dbReference>
<evidence type="ECO:0000256" key="8">
    <source>
        <dbReference type="ARBA" id="ARBA00023136"/>
    </source>
</evidence>
<dbReference type="GO" id="GO:0005524">
    <property type="term" value="F:ATP binding"/>
    <property type="evidence" value="ECO:0007669"/>
    <property type="project" value="UniProtKB-KW"/>
</dbReference>
<dbReference type="InterPro" id="IPR003439">
    <property type="entry name" value="ABC_transporter-like_ATP-bd"/>
</dbReference>
<dbReference type="Proteomes" id="UP000294558">
    <property type="component" value="Unassembled WGS sequence"/>
</dbReference>
<dbReference type="Gene3D" id="3.40.50.300">
    <property type="entry name" value="P-loop containing nucleotide triphosphate hydrolases"/>
    <property type="match status" value="1"/>
</dbReference>
<keyword evidence="11" id="KW-1185">Reference proteome</keyword>
<dbReference type="PROSITE" id="PS00211">
    <property type="entry name" value="ABC_TRANSPORTER_1"/>
    <property type="match status" value="1"/>
</dbReference>
<dbReference type="OrthoDB" id="4395244at2"/>
<sequence>MLDVADVSVVFGDTTVLDEVSLRVADGEIVALLGPSGSGKSTLLRVVAGLVPPDSGTVRIGDADVTHVPTHRRAVGMVFQDEQLFPHLSVGDNVGYGLKMQRMPGGERTRRVSEFLEVVGLPGFEGRDVGDLSGGEAKRVAVARSLAPHPKVLLLDEPLTGLDRELHDRLMVEIAAILRRVGTTAVWVTHDADEAATVADRTVHLGDL</sequence>
<proteinExistence type="predicted"/>
<keyword evidence="6" id="KW-0408">Iron</keyword>
<dbReference type="PANTHER" id="PTHR42781:SF4">
    <property type="entry name" value="SPERMIDINE_PUTRESCINE IMPORT ATP-BINDING PROTEIN POTA"/>
    <property type="match status" value="1"/>
</dbReference>
<dbReference type="SMART" id="SM00382">
    <property type="entry name" value="AAA"/>
    <property type="match status" value="1"/>
</dbReference>
<dbReference type="InterPro" id="IPR050093">
    <property type="entry name" value="ABC_SmlMolc_Importer"/>
</dbReference>
<evidence type="ECO:0000256" key="5">
    <source>
        <dbReference type="ARBA" id="ARBA00022840"/>
    </source>
</evidence>
<keyword evidence="8" id="KW-0472">Membrane</keyword>
<dbReference type="InterPro" id="IPR027417">
    <property type="entry name" value="P-loop_NTPase"/>
</dbReference>